<accession>A0A6C0JPY5</accession>
<sequence>MHLKPVNIYDNLYTKIRIDNFTSENCYFIQTECCDHLMSIQLKPFEIKYIKRNMDEDLWYYISGDKYYDSPVYLLKLSANVIEIRNSANHYQVANFFNTTKFNN</sequence>
<protein>
    <submittedName>
        <fullName evidence="1">Uncharacterized protein</fullName>
    </submittedName>
</protein>
<proteinExistence type="predicted"/>
<reference evidence="1" key="1">
    <citation type="journal article" date="2020" name="Nature">
        <title>Giant virus diversity and host interactions through global metagenomics.</title>
        <authorList>
            <person name="Schulz F."/>
            <person name="Roux S."/>
            <person name="Paez-Espino D."/>
            <person name="Jungbluth S."/>
            <person name="Walsh D.A."/>
            <person name="Denef V.J."/>
            <person name="McMahon K.D."/>
            <person name="Konstantinidis K.T."/>
            <person name="Eloe-Fadrosh E.A."/>
            <person name="Kyrpides N.C."/>
            <person name="Woyke T."/>
        </authorList>
    </citation>
    <scope>NUCLEOTIDE SEQUENCE</scope>
    <source>
        <strain evidence="1">GVMAG-S-1041349-163</strain>
    </source>
</reference>
<evidence type="ECO:0000313" key="1">
    <source>
        <dbReference type="EMBL" id="QHU07639.1"/>
    </source>
</evidence>
<dbReference type="EMBL" id="MN740685">
    <property type="protein sequence ID" value="QHU07639.1"/>
    <property type="molecule type" value="Genomic_DNA"/>
</dbReference>
<dbReference type="AlphaFoldDB" id="A0A6C0JPY5"/>
<name>A0A6C0JPY5_9ZZZZ</name>
<organism evidence="1">
    <name type="scientific">viral metagenome</name>
    <dbReference type="NCBI Taxonomy" id="1070528"/>
    <lineage>
        <taxon>unclassified sequences</taxon>
        <taxon>metagenomes</taxon>
        <taxon>organismal metagenomes</taxon>
    </lineage>
</organism>